<organism evidence="15 16">
    <name type="scientific">Takifugu bimaculatus</name>
    <dbReference type="NCBI Taxonomy" id="433685"/>
    <lineage>
        <taxon>Eukaryota</taxon>
        <taxon>Metazoa</taxon>
        <taxon>Chordata</taxon>
        <taxon>Craniata</taxon>
        <taxon>Vertebrata</taxon>
        <taxon>Euteleostomi</taxon>
        <taxon>Actinopterygii</taxon>
        <taxon>Neopterygii</taxon>
        <taxon>Teleostei</taxon>
        <taxon>Neoteleostei</taxon>
        <taxon>Acanthomorphata</taxon>
        <taxon>Eupercaria</taxon>
        <taxon>Tetraodontiformes</taxon>
        <taxon>Tetradontoidea</taxon>
        <taxon>Tetraodontidae</taxon>
        <taxon>Takifugu</taxon>
    </lineage>
</organism>
<evidence type="ECO:0000256" key="5">
    <source>
        <dbReference type="ARBA" id="ARBA00022737"/>
    </source>
</evidence>
<name>A0A4Z2BI89_9TELE</name>
<dbReference type="GO" id="GO:0007189">
    <property type="term" value="P:adenylate cyclase-activating G protein-coupled receptor signaling pathway"/>
    <property type="evidence" value="ECO:0007669"/>
    <property type="project" value="TreeGrafter"/>
</dbReference>
<dbReference type="InterPro" id="IPR001611">
    <property type="entry name" value="Leu-rich_rpt"/>
</dbReference>
<feature type="transmembrane region" description="Helical" evidence="13">
    <location>
        <begin position="205"/>
        <end position="229"/>
    </location>
</feature>
<keyword evidence="8 13" id="KW-0472">Membrane</keyword>
<dbReference type="Gene3D" id="1.20.1070.10">
    <property type="entry name" value="Rhodopsin 7-helix transmembrane proteins"/>
    <property type="match status" value="1"/>
</dbReference>
<keyword evidence="9" id="KW-0675">Receptor</keyword>
<comment type="subcellular location">
    <subcellularLocation>
        <location evidence="1">Cell membrane</location>
        <topology evidence="1">Multi-pass membrane protein</topology>
    </subcellularLocation>
</comment>
<dbReference type="Proteomes" id="UP000516260">
    <property type="component" value="Chromosome 22"/>
</dbReference>
<evidence type="ECO:0000256" key="12">
    <source>
        <dbReference type="SAM" id="MobiDB-lite"/>
    </source>
</evidence>
<evidence type="ECO:0000313" key="15">
    <source>
        <dbReference type="EMBL" id="TNM91699.1"/>
    </source>
</evidence>
<evidence type="ECO:0000256" key="3">
    <source>
        <dbReference type="ARBA" id="ARBA00022614"/>
    </source>
</evidence>
<dbReference type="EMBL" id="SWLE01000015">
    <property type="protein sequence ID" value="TNM91699.1"/>
    <property type="molecule type" value="Genomic_DNA"/>
</dbReference>
<accession>A0A4Z2BI89</accession>
<evidence type="ECO:0000256" key="11">
    <source>
        <dbReference type="ARBA" id="ARBA00023224"/>
    </source>
</evidence>
<gene>
    <name evidence="15" type="ORF">fugu_020079</name>
</gene>
<dbReference type="Pfam" id="PF13855">
    <property type="entry name" value="LRR_8"/>
    <property type="match status" value="1"/>
</dbReference>
<keyword evidence="6 13" id="KW-1133">Transmembrane helix</keyword>
<evidence type="ECO:0000256" key="13">
    <source>
        <dbReference type="SAM" id="Phobius"/>
    </source>
</evidence>
<dbReference type="GO" id="GO:0005886">
    <property type="term" value="C:plasma membrane"/>
    <property type="evidence" value="ECO:0007669"/>
    <property type="project" value="UniProtKB-SubCell"/>
</dbReference>
<proteinExistence type="predicted"/>
<sequence length="469" mass="49739">MTLALNHISHIPDHAFSKLGRLVVLDLNSNRLVQFPAPVRSLPNLRELGFHSNNIRSIPERAFIGNPSLVTVVVPSSPVSPVQQEEEEVHPGRGRQRQTLLGPIRPWSPDQRVLGLFRVTCFLRFPAADQDWEDLLMDFEDEAKVLAPVQCSPAPGPLHPCHHLLGSWVIRGGVWLIAVVALGSNSLVVLSVFCPRGTPTPARLLVGLLAGVNGLMGVWSGLLAAVDAWTYGSFWRYGTRWESGFLCRFSGFLCVFAAQAGLFLLTGAAVERYLSAAAQQRKSAGQDGRGAAAALCASGCCSELPAGPGAGAAPPAGRRQQHFPLPPAAFLLLSGLHRLPGAPRLAVFLHHDARLHSPLLSGEQGSAPLRRGSGVDSPRGLAALLGLPPLPPRCLPVLLLAAASQRCGARDGEGRPAAGDAAARLRQPAALHPVQPAGSPGAGGSGQAHLQACEWRKSWGRVKGRGFHL</sequence>
<feature type="region of interest" description="Disordered" evidence="12">
    <location>
        <begin position="81"/>
        <end position="101"/>
    </location>
</feature>
<evidence type="ECO:0000256" key="2">
    <source>
        <dbReference type="ARBA" id="ARBA00022475"/>
    </source>
</evidence>
<dbReference type="InterPro" id="IPR003591">
    <property type="entry name" value="Leu-rich_rpt_typical-subtyp"/>
</dbReference>
<dbReference type="InterPro" id="IPR017452">
    <property type="entry name" value="GPCR_Rhodpsn_7TM"/>
</dbReference>
<evidence type="ECO:0000256" key="4">
    <source>
        <dbReference type="ARBA" id="ARBA00022692"/>
    </source>
</evidence>
<dbReference type="SUPFAM" id="SSF52058">
    <property type="entry name" value="L domain-like"/>
    <property type="match status" value="1"/>
</dbReference>
<dbReference type="SMART" id="SM00369">
    <property type="entry name" value="LRR_TYP"/>
    <property type="match status" value="2"/>
</dbReference>
<dbReference type="PROSITE" id="PS50262">
    <property type="entry name" value="G_PROTEIN_RECEP_F1_2"/>
    <property type="match status" value="1"/>
</dbReference>
<keyword evidence="7" id="KW-0297">G-protein coupled receptor</keyword>
<feature type="domain" description="G-protein coupled receptors family 1 profile" evidence="14">
    <location>
        <begin position="184"/>
        <end position="275"/>
    </location>
</feature>
<dbReference type="InterPro" id="IPR032675">
    <property type="entry name" value="LRR_dom_sf"/>
</dbReference>
<keyword evidence="2" id="KW-1003">Cell membrane</keyword>
<dbReference type="PROSITE" id="PS51450">
    <property type="entry name" value="LRR"/>
    <property type="match status" value="1"/>
</dbReference>
<dbReference type="PANTHER" id="PTHR24372:SF71">
    <property type="entry name" value="LEUCINE-RICH REPEAT-CONTAINING G-PROTEIN COUPLED RECEPTOR 5"/>
    <property type="match status" value="1"/>
</dbReference>
<evidence type="ECO:0000256" key="1">
    <source>
        <dbReference type="ARBA" id="ARBA00004651"/>
    </source>
</evidence>
<keyword evidence="10" id="KW-0325">Glycoprotein</keyword>
<feature type="transmembrane region" description="Helical" evidence="13">
    <location>
        <begin position="249"/>
        <end position="270"/>
    </location>
</feature>
<protein>
    <recommendedName>
        <fullName evidence="14">G-protein coupled receptors family 1 profile domain-containing protein</fullName>
    </recommendedName>
</protein>
<evidence type="ECO:0000256" key="8">
    <source>
        <dbReference type="ARBA" id="ARBA00023136"/>
    </source>
</evidence>
<keyword evidence="11" id="KW-0807">Transducer</keyword>
<keyword evidence="4 13" id="KW-0812">Transmembrane</keyword>
<evidence type="ECO:0000256" key="7">
    <source>
        <dbReference type="ARBA" id="ARBA00023040"/>
    </source>
</evidence>
<keyword evidence="3" id="KW-0433">Leucine-rich repeat</keyword>
<dbReference type="PANTHER" id="PTHR24372">
    <property type="entry name" value="GLYCOPROTEIN HORMONE RECEPTOR"/>
    <property type="match status" value="1"/>
</dbReference>
<reference evidence="15 16" key="1">
    <citation type="submission" date="2019-04" db="EMBL/GenBank/DDBJ databases">
        <title>The sequence and de novo assembly of Takifugu bimaculatus genome using PacBio and Hi-C technologies.</title>
        <authorList>
            <person name="Xu P."/>
            <person name="Liu B."/>
            <person name="Zhou Z."/>
        </authorList>
    </citation>
    <scope>NUCLEOTIDE SEQUENCE [LARGE SCALE GENOMIC DNA]</scope>
    <source>
        <strain evidence="15">TB-2018</strain>
        <tissue evidence="15">Muscle</tissue>
    </source>
</reference>
<evidence type="ECO:0000259" key="14">
    <source>
        <dbReference type="PROSITE" id="PS50262"/>
    </source>
</evidence>
<feature type="transmembrane region" description="Helical" evidence="13">
    <location>
        <begin position="168"/>
        <end position="193"/>
    </location>
</feature>
<keyword evidence="5" id="KW-0677">Repeat</keyword>
<evidence type="ECO:0000256" key="10">
    <source>
        <dbReference type="ARBA" id="ARBA00023180"/>
    </source>
</evidence>
<dbReference type="GO" id="GO:0090263">
    <property type="term" value="P:positive regulation of canonical Wnt signaling pathway"/>
    <property type="evidence" value="ECO:0007669"/>
    <property type="project" value="TreeGrafter"/>
</dbReference>
<dbReference type="Gene3D" id="3.80.10.10">
    <property type="entry name" value="Ribonuclease Inhibitor"/>
    <property type="match status" value="1"/>
</dbReference>
<dbReference type="GO" id="GO:0008528">
    <property type="term" value="F:G protein-coupled peptide receptor activity"/>
    <property type="evidence" value="ECO:0007669"/>
    <property type="project" value="TreeGrafter"/>
</dbReference>
<comment type="caution">
    <text evidence="15">The sequence shown here is derived from an EMBL/GenBank/DDBJ whole genome shotgun (WGS) entry which is preliminary data.</text>
</comment>
<evidence type="ECO:0000256" key="9">
    <source>
        <dbReference type="ARBA" id="ARBA00023170"/>
    </source>
</evidence>
<dbReference type="AlphaFoldDB" id="A0A4Z2BI89"/>
<evidence type="ECO:0000313" key="16">
    <source>
        <dbReference type="Proteomes" id="UP000516260"/>
    </source>
</evidence>
<keyword evidence="16" id="KW-1185">Reference proteome</keyword>
<evidence type="ECO:0000256" key="6">
    <source>
        <dbReference type="ARBA" id="ARBA00022989"/>
    </source>
</evidence>
<dbReference type="SUPFAM" id="SSF81321">
    <property type="entry name" value="Family A G protein-coupled receptor-like"/>
    <property type="match status" value="1"/>
</dbReference>